<proteinExistence type="predicted"/>
<dbReference type="PANTHER" id="PTHR42678:SF34">
    <property type="entry name" value="OS04G0183300 PROTEIN"/>
    <property type="match status" value="1"/>
</dbReference>
<protein>
    <recommendedName>
        <fullName evidence="5">Amidase domain-containing protein</fullName>
    </recommendedName>
</protein>
<dbReference type="EMBL" id="UINC01000950">
    <property type="protein sequence ID" value="SUZ65057.1"/>
    <property type="molecule type" value="Genomic_DNA"/>
</dbReference>
<dbReference type="PANTHER" id="PTHR42678">
    <property type="entry name" value="AMIDASE"/>
    <property type="match status" value="1"/>
</dbReference>
<organism evidence="4">
    <name type="scientific">marine metagenome</name>
    <dbReference type="NCBI Taxonomy" id="408172"/>
    <lineage>
        <taxon>unclassified sequences</taxon>
        <taxon>metagenomes</taxon>
        <taxon>ecological metagenomes</taxon>
    </lineage>
</organism>
<dbReference type="InterPro" id="IPR036928">
    <property type="entry name" value="AS_sf"/>
</dbReference>
<dbReference type="InterPro" id="IPR023631">
    <property type="entry name" value="Amidase_dom"/>
</dbReference>
<feature type="domain" description="Amidase" evidence="2">
    <location>
        <begin position="78"/>
        <end position="512"/>
    </location>
</feature>
<dbReference type="Pfam" id="PF07452">
    <property type="entry name" value="CHRD"/>
    <property type="match status" value="1"/>
</dbReference>
<evidence type="ECO:0008006" key="5">
    <source>
        <dbReference type="Google" id="ProtNLM"/>
    </source>
</evidence>
<feature type="domain" description="CHRD" evidence="3">
    <location>
        <begin position="547"/>
        <end position="642"/>
    </location>
</feature>
<feature type="region of interest" description="Disordered" evidence="1">
    <location>
        <begin position="193"/>
        <end position="212"/>
    </location>
</feature>
<dbReference type="Pfam" id="PF01425">
    <property type="entry name" value="Amidase"/>
    <property type="match status" value="1"/>
</dbReference>
<dbReference type="Gene3D" id="3.90.1300.10">
    <property type="entry name" value="Amidase signature (AS) domain"/>
    <property type="match status" value="1"/>
</dbReference>
<dbReference type="AlphaFoldDB" id="A0A381PFP8"/>
<dbReference type="SUPFAM" id="SSF75304">
    <property type="entry name" value="Amidase signature (AS) enzymes"/>
    <property type="match status" value="1"/>
</dbReference>
<gene>
    <name evidence="4" type="ORF">METZ01_LOCUS17911</name>
</gene>
<evidence type="ECO:0000313" key="4">
    <source>
        <dbReference type="EMBL" id="SUZ65057.1"/>
    </source>
</evidence>
<name>A0A381PFP8_9ZZZZ</name>
<evidence type="ECO:0000259" key="2">
    <source>
        <dbReference type="Pfam" id="PF01425"/>
    </source>
</evidence>
<dbReference type="InterPro" id="IPR010895">
    <property type="entry name" value="CHRD"/>
</dbReference>
<reference evidence="4" key="1">
    <citation type="submission" date="2018-05" db="EMBL/GenBank/DDBJ databases">
        <authorList>
            <person name="Lanie J.A."/>
            <person name="Ng W.-L."/>
            <person name="Kazmierczak K.M."/>
            <person name="Andrzejewski T.M."/>
            <person name="Davidsen T.M."/>
            <person name="Wayne K.J."/>
            <person name="Tettelin H."/>
            <person name="Glass J.I."/>
            <person name="Rusch D."/>
            <person name="Podicherti R."/>
            <person name="Tsui H.-C.T."/>
            <person name="Winkler M.E."/>
        </authorList>
    </citation>
    <scope>NUCLEOTIDE SEQUENCE</scope>
</reference>
<evidence type="ECO:0000259" key="3">
    <source>
        <dbReference type="Pfam" id="PF07452"/>
    </source>
</evidence>
<evidence type="ECO:0000256" key="1">
    <source>
        <dbReference type="SAM" id="MobiDB-lite"/>
    </source>
</evidence>
<sequence length="651" mass="67805">MMESRASDLKLGSPPCLGGRALLVALATGLALAPGTAQAHGALPALPVTLQQGVEVFEASIPDLQQAMADGRVTAVQLVDAYLARIGAYDQGGPALNSMIRLNPNARAEAAALDQERALRGARGPLHGIPVIMKDNYDVADLPTSGGSIALAGMIPPDDAFQVGKLREAGAVIIGKSNMHELAYGITTISSVGGQTRNPYDPSRNPGGSSGGTGAAVAASFAAIGWGSDTCGSIRIPASHHNLFGLRPTKGLSSIDGIIPLSHTQDVGGPLARTATDLAIGLDATIGTDPADPATRILADSPIPRFVEALDAEALQGARIGVLTALFGDAADDREHARMVRAALDRMSEAGAEIVDIEVPGWDSLLSGSSLIGLEFKWDLIDYLAATPNAPVGSLEDILDRGLFHVRLEGILRRSAAAEERDDDRIARAMDQRVTARVAVVATMDDLQLDALVYPTIRRRAARIGDPQGGSNCQLSATTGLPALSVPTGFTGLGLAVGLELLGRPLQDARLLALGFAFEQAFQPRRAPVSTPPLENGRAPVPVAFAVTAQGGRAAARILFAWDVITSTLLYEVTFSGIPAAEILGVGLHQAQEEREGGVLYRLSGPGGQVASGAITLNTEERTALMRGDLYLRLYTTEAPYGGPMVQLSVP</sequence>
<accession>A0A381PFP8</accession>